<protein>
    <recommendedName>
        <fullName evidence="6 11">1-acyl-sn-glycerol-3-phosphate acyltransferase</fullName>
        <ecNumber evidence="5 11">2.3.1.51</ecNumber>
    </recommendedName>
</protein>
<name>A0A7W0CBD8_9BACT</name>
<evidence type="ECO:0000256" key="6">
    <source>
        <dbReference type="ARBA" id="ARBA00016139"/>
    </source>
</evidence>
<keyword evidence="11" id="KW-1208">Phospholipid metabolism</keyword>
<organism evidence="14 15">
    <name type="scientific">Desulfosalsimonas propionicica</name>
    <dbReference type="NCBI Taxonomy" id="332175"/>
    <lineage>
        <taxon>Bacteria</taxon>
        <taxon>Pseudomonadati</taxon>
        <taxon>Thermodesulfobacteriota</taxon>
        <taxon>Desulfobacteria</taxon>
        <taxon>Desulfobacterales</taxon>
        <taxon>Desulfosalsimonadaceae</taxon>
        <taxon>Desulfosalsimonas</taxon>
    </lineage>
</organism>
<keyword evidence="12" id="KW-0812">Transmembrane</keyword>
<keyword evidence="7 11" id="KW-0444">Lipid biosynthesis</keyword>
<dbReference type="RefSeq" id="WP_181552248.1">
    <property type="nucleotide sequence ID" value="NZ_JACDUS010000011.1"/>
</dbReference>
<feature type="transmembrane region" description="Helical" evidence="12">
    <location>
        <begin position="7"/>
        <end position="28"/>
    </location>
</feature>
<evidence type="ECO:0000256" key="1">
    <source>
        <dbReference type="ARBA" id="ARBA00001141"/>
    </source>
</evidence>
<keyword evidence="10 11" id="KW-0012">Acyltransferase</keyword>
<evidence type="ECO:0000256" key="7">
    <source>
        <dbReference type="ARBA" id="ARBA00022516"/>
    </source>
</evidence>
<comment type="caution">
    <text evidence="14">The sequence shown here is derived from an EMBL/GenBank/DDBJ whole genome shotgun (WGS) entry which is preliminary data.</text>
</comment>
<comment type="pathway">
    <text evidence="2">Phospholipid metabolism; CDP-diacylglycerol biosynthesis; CDP-diacylglycerol from sn-glycerol 3-phosphate: step 2/3.</text>
</comment>
<gene>
    <name evidence="14" type="ORF">HNR65_002969</name>
</gene>
<comment type="similarity">
    <text evidence="4 11">Belongs to the 1-acyl-sn-glycerol-3-phosphate acyltransferase family.</text>
</comment>
<dbReference type="GO" id="GO:0003841">
    <property type="term" value="F:1-acylglycerol-3-phosphate O-acyltransferase activity"/>
    <property type="evidence" value="ECO:0007669"/>
    <property type="project" value="UniProtKB-UniRule"/>
</dbReference>
<evidence type="ECO:0000256" key="9">
    <source>
        <dbReference type="ARBA" id="ARBA00023098"/>
    </source>
</evidence>
<reference evidence="14 15" key="1">
    <citation type="submission" date="2020-07" db="EMBL/GenBank/DDBJ databases">
        <title>Genomic Encyclopedia of Type Strains, Phase IV (KMG-IV): sequencing the most valuable type-strain genomes for metagenomic binning, comparative biology and taxonomic classification.</title>
        <authorList>
            <person name="Goeker M."/>
        </authorList>
    </citation>
    <scope>NUCLEOTIDE SEQUENCE [LARGE SCALE GENOMIC DNA]</scope>
    <source>
        <strain evidence="14 15">DSM 17721</strain>
    </source>
</reference>
<dbReference type="PANTHER" id="PTHR10434:SF64">
    <property type="entry name" value="1-ACYL-SN-GLYCEROL-3-PHOSPHATE ACYLTRANSFERASE-RELATED"/>
    <property type="match status" value="1"/>
</dbReference>
<accession>A0A7W0CBD8</accession>
<evidence type="ECO:0000313" key="15">
    <source>
        <dbReference type="Proteomes" id="UP000525298"/>
    </source>
</evidence>
<dbReference type="GO" id="GO:0016024">
    <property type="term" value="P:CDP-diacylglycerol biosynthetic process"/>
    <property type="evidence" value="ECO:0007669"/>
    <property type="project" value="UniProtKB-UniPathway"/>
</dbReference>
<comment type="domain">
    <text evidence="11">The HXXXXD motif is essential for acyltransferase activity and may constitute the binding site for the phosphate moiety of the glycerol-3-phosphate.</text>
</comment>
<dbReference type="InterPro" id="IPR002123">
    <property type="entry name" value="Plipid/glycerol_acylTrfase"/>
</dbReference>
<keyword evidence="11" id="KW-0594">Phospholipid biosynthesis</keyword>
<feature type="transmembrane region" description="Helical" evidence="12">
    <location>
        <begin position="40"/>
        <end position="60"/>
    </location>
</feature>
<dbReference type="UniPathway" id="UPA00557">
    <property type="reaction ID" value="UER00613"/>
</dbReference>
<evidence type="ECO:0000256" key="11">
    <source>
        <dbReference type="RuleBase" id="RU361267"/>
    </source>
</evidence>
<proteinExistence type="inferred from homology"/>
<dbReference type="GO" id="GO:0016020">
    <property type="term" value="C:membrane"/>
    <property type="evidence" value="ECO:0007669"/>
    <property type="project" value="InterPro"/>
</dbReference>
<dbReference type="InterPro" id="IPR004552">
    <property type="entry name" value="AGP_acyltrans"/>
</dbReference>
<dbReference type="CDD" id="cd07989">
    <property type="entry name" value="LPLAT_AGPAT-like"/>
    <property type="match status" value="1"/>
</dbReference>
<keyword evidence="12" id="KW-0472">Membrane</keyword>
<evidence type="ECO:0000256" key="12">
    <source>
        <dbReference type="SAM" id="Phobius"/>
    </source>
</evidence>
<evidence type="ECO:0000256" key="2">
    <source>
        <dbReference type="ARBA" id="ARBA00004728"/>
    </source>
</evidence>
<comment type="catalytic activity">
    <reaction evidence="1 11">
        <text>a 1-acyl-sn-glycero-3-phosphate + an acyl-CoA = a 1,2-diacyl-sn-glycero-3-phosphate + CoA</text>
        <dbReference type="Rhea" id="RHEA:19709"/>
        <dbReference type="ChEBI" id="CHEBI:57287"/>
        <dbReference type="ChEBI" id="CHEBI:57970"/>
        <dbReference type="ChEBI" id="CHEBI:58342"/>
        <dbReference type="ChEBI" id="CHEBI:58608"/>
        <dbReference type="EC" id="2.3.1.51"/>
    </reaction>
</comment>
<sequence length="251" mass="28719">MKNRLIAIAWFSFVGITSVIFFLAALVIKVATVAFDRRLVILQQFTCFWGALYTWIIPAWKIRIEGRQHIDSKKARVVVSNHQSLLDILVLFNLFCHFKFVSKSEIFKVPLIGWNMRFNRYIELKRGDKRSIARMMKDCKKALDEGSSVLIFPEGTRSPDGNIRNFKPGAFILATEHQAPIQPIVISGTNKALPKHSINFHGKCDIRVRVMPEIAYEEFAGLSPEETAQMVREKIIHELDDIEKQQTADGS</sequence>
<dbReference type="GO" id="GO:0006654">
    <property type="term" value="P:phosphatidic acid biosynthetic process"/>
    <property type="evidence" value="ECO:0007669"/>
    <property type="project" value="TreeGrafter"/>
</dbReference>
<dbReference type="EC" id="2.3.1.51" evidence="5 11"/>
<dbReference type="NCBIfam" id="TIGR00530">
    <property type="entry name" value="AGP_acyltrn"/>
    <property type="match status" value="1"/>
</dbReference>
<dbReference type="EMBL" id="JACDUS010000011">
    <property type="protein sequence ID" value="MBA2882615.1"/>
    <property type="molecule type" value="Genomic_DNA"/>
</dbReference>
<dbReference type="AlphaFoldDB" id="A0A7W0CBD8"/>
<keyword evidence="8 11" id="KW-0808">Transferase</keyword>
<dbReference type="SMART" id="SM00563">
    <property type="entry name" value="PlsC"/>
    <property type="match status" value="1"/>
</dbReference>
<keyword evidence="12" id="KW-1133">Transmembrane helix</keyword>
<keyword evidence="15" id="KW-1185">Reference proteome</keyword>
<comment type="pathway">
    <text evidence="3">Lipid metabolism.</text>
</comment>
<dbReference type="Proteomes" id="UP000525298">
    <property type="component" value="Unassembled WGS sequence"/>
</dbReference>
<keyword evidence="9 11" id="KW-0443">Lipid metabolism</keyword>
<evidence type="ECO:0000256" key="10">
    <source>
        <dbReference type="ARBA" id="ARBA00023315"/>
    </source>
</evidence>
<evidence type="ECO:0000256" key="4">
    <source>
        <dbReference type="ARBA" id="ARBA00008655"/>
    </source>
</evidence>
<evidence type="ECO:0000256" key="3">
    <source>
        <dbReference type="ARBA" id="ARBA00005189"/>
    </source>
</evidence>
<evidence type="ECO:0000256" key="8">
    <source>
        <dbReference type="ARBA" id="ARBA00022679"/>
    </source>
</evidence>
<dbReference type="SUPFAM" id="SSF69593">
    <property type="entry name" value="Glycerol-3-phosphate (1)-acyltransferase"/>
    <property type="match status" value="1"/>
</dbReference>
<dbReference type="PANTHER" id="PTHR10434">
    <property type="entry name" value="1-ACYL-SN-GLYCEROL-3-PHOSPHATE ACYLTRANSFERASE"/>
    <property type="match status" value="1"/>
</dbReference>
<evidence type="ECO:0000313" key="14">
    <source>
        <dbReference type="EMBL" id="MBA2882615.1"/>
    </source>
</evidence>
<feature type="domain" description="Phospholipid/glycerol acyltransferase" evidence="13">
    <location>
        <begin position="76"/>
        <end position="189"/>
    </location>
</feature>
<evidence type="ECO:0000259" key="13">
    <source>
        <dbReference type="SMART" id="SM00563"/>
    </source>
</evidence>
<dbReference type="Pfam" id="PF01553">
    <property type="entry name" value="Acyltransferase"/>
    <property type="match status" value="1"/>
</dbReference>
<evidence type="ECO:0000256" key="5">
    <source>
        <dbReference type="ARBA" id="ARBA00013211"/>
    </source>
</evidence>